<dbReference type="EMBL" id="FO704550">
    <property type="protein sequence ID" value="CDG19272.1"/>
    <property type="molecule type" value="Genomic_DNA"/>
</dbReference>
<proteinExistence type="predicted"/>
<evidence type="ECO:0000313" key="1">
    <source>
        <dbReference type="EMBL" id="CDG19272.1"/>
    </source>
</evidence>
<evidence type="ECO:0000313" key="2">
    <source>
        <dbReference type="Proteomes" id="UP000032721"/>
    </source>
</evidence>
<organism evidence="1 2">
    <name type="scientific">Xenorhabdus doucetiae</name>
    <dbReference type="NCBI Taxonomy" id="351671"/>
    <lineage>
        <taxon>Bacteria</taxon>
        <taxon>Pseudomonadati</taxon>
        <taxon>Pseudomonadota</taxon>
        <taxon>Gammaproteobacteria</taxon>
        <taxon>Enterobacterales</taxon>
        <taxon>Morganellaceae</taxon>
        <taxon>Xenorhabdus</taxon>
    </lineage>
</organism>
<name>A0A068QWA8_9GAMM</name>
<dbReference type="HOGENOM" id="CLU_3067725_0_0_6"/>
<reference evidence="1 2" key="1">
    <citation type="submission" date="2013-07" db="EMBL/GenBank/DDBJ databases">
        <authorList>
            <person name="Genoscope - CEA"/>
        </authorList>
    </citation>
    <scope>NUCLEOTIDE SEQUENCE [LARGE SCALE GENOMIC DNA]</scope>
    <source>
        <strain evidence="2">FRM16 / DSM 17909</strain>
    </source>
</reference>
<accession>A0A068QWA8</accession>
<dbReference type="AlphaFoldDB" id="A0A068QWA8"/>
<gene>
    <name evidence="1" type="ORF">XDD1_3581</name>
</gene>
<protein>
    <submittedName>
        <fullName evidence="1">Uncharacterized protein</fullName>
    </submittedName>
</protein>
<dbReference type="KEGG" id="xdo:XDD1_3581"/>
<dbReference type="Proteomes" id="UP000032721">
    <property type="component" value="Chromosome"/>
</dbReference>
<sequence>MPLIREERYLAWHEHDRVNSVRRYVYEYVHENVHGDAHVHVNVLRRWNNKHDW</sequence>